<dbReference type="Proteomes" id="UP000297777">
    <property type="component" value="Unassembled WGS sequence"/>
</dbReference>
<organism evidence="1 2">
    <name type="scientific">Botrytis tulipae</name>
    <dbReference type="NCBI Taxonomy" id="87230"/>
    <lineage>
        <taxon>Eukaryota</taxon>
        <taxon>Fungi</taxon>
        <taxon>Dikarya</taxon>
        <taxon>Ascomycota</taxon>
        <taxon>Pezizomycotina</taxon>
        <taxon>Leotiomycetes</taxon>
        <taxon>Helotiales</taxon>
        <taxon>Sclerotiniaceae</taxon>
        <taxon>Botrytis</taxon>
    </lineage>
</organism>
<reference evidence="1 2" key="1">
    <citation type="submission" date="2017-12" db="EMBL/GenBank/DDBJ databases">
        <title>Comparative genomics of Botrytis spp.</title>
        <authorList>
            <person name="Valero-Jimenez C.A."/>
            <person name="Tapia P."/>
            <person name="Veloso J."/>
            <person name="Silva-Moreno E."/>
            <person name="Staats M."/>
            <person name="Valdes J.H."/>
            <person name="Van Kan J.A.L."/>
        </authorList>
    </citation>
    <scope>NUCLEOTIDE SEQUENCE [LARGE SCALE GENOMIC DNA]</scope>
    <source>
        <strain evidence="1 2">Bt9001</strain>
    </source>
</reference>
<accession>A0A4Z1ESU9</accession>
<protein>
    <submittedName>
        <fullName evidence="1">Uncharacterized protein</fullName>
    </submittedName>
</protein>
<evidence type="ECO:0000313" key="2">
    <source>
        <dbReference type="Proteomes" id="UP000297777"/>
    </source>
</evidence>
<name>A0A4Z1ESU9_9HELO</name>
<comment type="caution">
    <text evidence="1">The sequence shown here is derived from an EMBL/GenBank/DDBJ whole genome shotgun (WGS) entry which is preliminary data.</text>
</comment>
<keyword evidence="2" id="KW-1185">Reference proteome</keyword>
<dbReference type="EMBL" id="PQXH01000062">
    <property type="protein sequence ID" value="TGO13882.1"/>
    <property type="molecule type" value="Genomic_DNA"/>
</dbReference>
<evidence type="ECO:0000313" key="1">
    <source>
        <dbReference type="EMBL" id="TGO13882.1"/>
    </source>
</evidence>
<proteinExistence type="predicted"/>
<gene>
    <name evidence="1" type="ORF">BTUL_0062g00050</name>
</gene>
<sequence>MPADFCKEGSFASKSKKVTCMFGLCCGPKKAKNKSDPTKSDIANSNKSINFDSMQRKAGYSKIKKSFDGKAMLTPDNQLIHSFWQISIETEIEITTERRKLAS</sequence>
<dbReference type="AlphaFoldDB" id="A0A4Z1ESU9"/>